<dbReference type="PROSITE" id="PS50857">
    <property type="entry name" value="COX2_CUA"/>
    <property type="match status" value="1"/>
</dbReference>
<evidence type="ECO:0000256" key="13">
    <source>
        <dbReference type="SAM" id="Phobius"/>
    </source>
</evidence>
<keyword evidence="8 12" id="KW-0408">Iron</keyword>
<dbReference type="GO" id="GO:0005507">
    <property type="term" value="F:copper ion binding"/>
    <property type="evidence" value="ECO:0007669"/>
    <property type="project" value="InterPro"/>
</dbReference>
<keyword evidence="7" id="KW-0249">Electron transport</keyword>
<evidence type="ECO:0000256" key="6">
    <source>
        <dbReference type="ARBA" id="ARBA00022723"/>
    </source>
</evidence>
<accession>A9IUK7</accession>
<dbReference type="Pfam" id="PF00116">
    <property type="entry name" value="COX2"/>
    <property type="match status" value="1"/>
</dbReference>
<evidence type="ECO:0000256" key="1">
    <source>
        <dbReference type="ARBA" id="ARBA00004370"/>
    </source>
</evidence>
<dbReference type="PANTHER" id="PTHR22888">
    <property type="entry name" value="CYTOCHROME C OXIDASE, SUBUNIT II"/>
    <property type="match status" value="1"/>
</dbReference>
<feature type="domain" description="Cytochrome c" evidence="15">
    <location>
        <begin position="237"/>
        <end position="328"/>
    </location>
</feature>
<comment type="catalytic activity">
    <reaction evidence="11">
        <text>4 Fe(II)-[cytochrome c] + O2 + 8 H(+)(in) = 4 Fe(III)-[cytochrome c] + 2 H2O + 4 H(+)(out)</text>
        <dbReference type="Rhea" id="RHEA:11436"/>
        <dbReference type="Rhea" id="RHEA-COMP:10350"/>
        <dbReference type="Rhea" id="RHEA-COMP:14399"/>
        <dbReference type="ChEBI" id="CHEBI:15377"/>
        <dbReference type="ChEBI" id="CHEBI:15378"/>
        <dbReference type="ChEBI" id="CHEBI:15379"/>
        <dbReference type="ChEBI" id="CHEBI:29033"/>
        <dbReference type="ChEBI" id="CHEBI:29034"/>
        <dbReference type="EC" id="7.1.1.9"/>
    </reaction>
</comment>
<dbReference type="GO" id="GO:0042597">
    <property type="term" value="C:periplasmic space"/>
    <property type="evidence" value="ECO:0007669"/>
    <property type="project" value="UniProtKB-SubCell"/>
</dbReference>
<evidence type="ECO:0000256" key="3">
    <source>
        <dbReference type="ARBA" id="ARBA00007866"/>
    </source>
</evidence>
<keyword evidence="13" id="KW-0812">Transmembrane</keyword>
<dbReference type="EC" id="1.9.3.1" evidence="16"/>
<keyword evidence="4" id="KW-0813">Transport</keyword>
<comment type="subcellular location">
    <subcellularLocation>
        <location evidence="1">Membrane</location>
    </subcellularLocation>
    <subcellularLocation>
        <location evidence="2">Periplasm</location>
    </subcellularLocation>
</comment>
<keyword evidence="10 13" id="KW-0472">Membrane</keyword>
<evidence type="ECO:0000256" key="11">
    <source>
        <dbReference type="ARBA" id="ARBA00047816"/>
    </source>
</evidence>
<dbReference type="STRING" id="94624.Bpet3214"/>
<protein>
    <submittedName>
        <fullName evidence="16">Cytochrome-c oxidase chain II/c</fullName>
        <ecNumber evidence="16">1.9.3.1</ecNumber>
    </submittedName>
</protein>
<dbReference type="KEGG" id="bpt:Bpet3214"/>
<sequence length="328" mass="35071">MAASSACATLAALLATVWADRQSALHPQADQAGFSAEVSWVLFAGGAAIFVLVLAILALALYGPAGVRRHFASRAWLLGAGAVFPVIVLSALLVYGLVVAAAMQRAAEPAAARIEVMGEMWWWRVRYLDEHGRTLFETANEIRIPAGQPVDLLLGSRNVVHSFWVPNLAGKLDMVPGHINRLRIQARQPGVLRGQCAEYCGAQHANMMFDVQVLAPPQFQDWLRAQQQPAATPGGNAWLLAGRQAFLQACAQCHTVRGTPAAGTLGPDLTHVGSRPSLAAGMLRNNPGSLAGWIAGSQHIKPGNGMPSFDRLSGEQLRAVTHYLESLQ</sequence>
<evidence type="ECO:0000313" key="17">
    <source>
        <dbReference type="Proteomes" id="UP000001225"/>
    </source>
</evidence>
<keyword evidence="9" id="KW-0186">Copper</keyword>
<dbReference type="Pfam" id="PF00034">
    <property type="entry name" value="Cytochrom_C"/>
    <property type="match status" value="1"/>
</dbReference>
<dbReference type="GO" id="GO:0004129">
    <property type="term" value="F:cytochrome-c oxidase activity"/>
    <property type="evidence" value="ECO:0007669"/>
    <property type="project" value="UniProtKB-EC"/>
</dbReference>
<dbReference type="EMBL" id="AM902716">
    <property type="protein sequence ID" value="CAP43556.1"/>
    <property type="molecule type" value="Genomic_DNA"/>
</dbReference>
<evidence type="ECO:0000256" key="12">
    <source>
        <dbReference type="PROSITE-ProRule" id="PRU00433"/>
    </source>
</evidence>
<evidence type="ECO:0000256" key="5">
    <source>
        <dbReference type="ARBA" id="ARBA00022617"/>
    </source>
</evidence>
<evidence type="ECO:0000256" key="7">
    <source>
        <dbReference type="ARBA" id="ARBA00022982"/>
    </source>
</evidence>
<evidence type="ECO:0000259" key="15">
    <source>
        <dbReference type="PROSITE" id="PS51007"/>
    </source>
</evidence>
<dbReference type="GO" id="GO:0020037">
    <property type="term" value="F:heme binding"/>
    <property type="evidence" value="ECO:0007669"/>
    <property type="project" value="InterPro"/>
</dbReference>
<dbReference type="eggNOG" id="COG1622">
    <property type="taxonomic scope" value="Bacteria"/>
</dbReference>
<dbReference type="CDD" id="cd04213">
    <property type="entry name" value="CuRO_CcO_Caa3_II"/>
    <property type="match status" value="1"/>
</dbReference>
<keyword evidence="13" id="KW-1133">Transmembrane helix</keyword>
<feature type="domain" description="Cytochrome oxidase subunit II copper A binding" evidence="14">
    <location>
        <begin position="109"/>
        <end position="225"/>
    </location>
</feature>
<evidence type="ECO:0000313" key="16">
    <source>
        <dbReference type="EMBL" id="CAP43556.1"/>
    </source>
</evidence>
<dbReference type="Proteomes" id="UP000001225">
    <property type="component" value="Chromosome"/>
</dbReference>
<name>A9IUK7_BORPD</name>
<proteinExistence type="inferred from homology"/>
<dbReference type="GO" id="GO:0016020">
    <property type="term" value="C:membrane"/>
    <property type="evidence" value="ECO:0007669"/>
    <property type="project" value="UniProtKB-SubCell"/>
</dbReference>
<dbReference type="SUPFAM" id="SSF46626">
    <property type="entry name" value="Cytochrome c"/>
    <property type="match status" value="1"/>
</dbReference>
<feature type="transmembrane region" description="Helical" evidence="13">
    <location>
        <begin position="38"/>
        <end position="63"/>
    </location>
</feature>
<comment type="similarity">
    <text evidence="3">Belongs to the cytochrome c oxidase subunit 2 family.</text>
</comment>
<dbReference type="InterPro" id="IPR008972">
    <property type="entry name" value="Cupredoxin"/>
</dbReference>
<dbReference type="Gene3D" id="2.60.40.420">
    <property type="entry name" value="Cupredoxins - blue copper proteins"/>
    <property type="match status" value="1"/>
</dbReference>
<keyword evidence="6 12" id="KW-0479">Metal-binding</keyword>
<dbReference type="GO" id="GO:0016491">
    <property type="term" value="F:oxidoreductase activity"/>
    <property type="evidence" value="ECO:0007669"/>
    <property type="project" value="UniProtKB-KW"/>
</dbReference>
<dbReference type="PROSITE" id="PS51007">
    <property type="entry name" value="CYTC"/>
    <property type="match status" value="1"/>
</dbReference>
<dbReference type="GO" id="GO:0042773">
    <property type="term" value="P:ATP synthesis coupled electron transport"/>
    <property type="evidence" value="ECO:0007669"/>
    <property type="project" value="TreeGrafter"/>
</dbReference>
<keyword evidence="5 12" id="KW-0349">Heme</keyword>
<feature type="transmembrane region" description="Helical" evidence="13">
    <location>
        <begin position="75"/>
        <end position="98"/>
    </location>
</feature>
<dbReference type="InterPro" id="IPR036909">
    <property type="entry name" value="Cyt_c-like_dom_sf"/>
</dbReference>
<dbReference type="eggNOG" id="COG2010">
    <property type="taxonomic scope" value="Bacteria"/>
</dbReference>
<reference evidence="16 17" key="1">
    <citation type="journal article" date="2008" name="BMC Genomics">
        <title>The missing link: Bordetella petrii is endowed with both the metabolic versatility of environmental bacteria and virulence traits of pathogenic Bordetellae.</title>
        <authorList>
            <person name="Gross R."/>
            <person name="Guzman C.A."/>
            <person name="Sebaihia M."/>
            <person name="Martins Dos Santos V.A."/>
            <person name="Pieper D.H."/>
            <person name="Koebnik R."/>
            <person name="Lechner M."/>
            <person name="Bartels D."/>
            <person name="Buhrmester J."/>
            <person name="Choudhuri J.V."/>
            <person name="Ebensen T."/>
            <person name="Gaigalat L."/>
            <person name="Herrmann S."/>
            <person name="Khachane A.N."/>
            <person name="Larisch C."/>
            <person name="Link S."/>
            <person name="Linke B."/>
            <person name="Meyer F."/>
            <person name="Mormann S."/>
            <person name="Nakunst D."/>
            <person name="Rueckert C."/>
            <person name="Schneiker-Bekel S."/>
            <person name="Schulze K."/>
            <person name="Vorhoelter F.J."/>
            <person name="Yevsa T."/>
            <person name="Engle J.T."/>
            <person name="Goldman W.E."/>
            <person name="Puehler A."/>
            <person name="Goebel U.B."/>
            <person name="Goesmann A."/>
            <person name="Bloecker H."/>
            <person name="Kaiser O."/>
            <person name="Martinez-Arias R."/>
        </authorList>
    </citation>
    <scope>NUCLEOTIDE SEQUENCE [LARGE SCALE GENOMIC DNA]</scope>
    <source>
        <strain evidence="17">ATCC BAA-461 / DSM 12804 / CCUG 43448 / CIP 107267 / Se-1111R</strain>
    </source>
</reference>
<evidence type="ECO:0000256" key="9">
    <source>
        <dbReference type="ARBA" id="ARBA00023008"/>
    </source>
</evidence>
<dbReference type="PANTHER" id="PTHR22888:SF9">
    <property type="entry name" value="CYTOCHROME C OXIDASE SUBUNIT 2"/>
    <property type="match status" value="1"/>
</dbReference>
<dbReference type="InterPro" id="IPR009056">
    <property type="entry name" value="Cyt_c-like_dom"/>
</dbReference>
<evidence type="ECO:0000256" key="8">
    <source>
        <dbReference type="ARBA" id="ARBA00023004"/>
    </source>
</evidence>
<evidence type="ECO:0000259" key="14">
    <source>
        <dbReference type="PROSITE" id="PS50857"/>
    </source>
</evidence>
<organism evidence="16 17">
    <name type="scientific">Bordetella petrii (strain ATCC BAA-461 / DSM 12804 / CCUG 43448 / CIP 107267 / Se-1111R)</name>
    <dbReference type="NCBI Taxonomy" id="340100"/>
    <lineage>
        <taxon>Bacteria</taxon>
        <taxon>Pseudomonadati</taxon>
        <taxon>Pseudomonadota</taxon>
        <taxon>Betaproteobacteria</taxon>
        <taxon>Burkholderiales</taxon>
        <taxon>Alcaligenaceae</taxon>
        <taxon>Bordetella</taxon>
    </lineage>
</organism>
<evidence type="ECO:0000256" key="4">
    <source>
        <dbReference type="ARBA" id="ARBA00022448"/>
    </source>
</evidence>
<gene>
    <name evidence="16" type="primary">ctaC</name>
    <name evidence="16" type="ordered locus">Bpet3214</name>
</gene>
<dbReference type="PROSITE" id="PS00078">
    <property type="entry name" value="COX2"/>
    <property type="match status" value="1"/>
</dbReference>
<dbReference type="InterPro" id="IPR001505">
    <property type="entry name" value="Copper_CuA"/>
</dbReference>
<dbReference type="InterPro" id="IPR002429">
    <property type="entry name" value="CcO_II-like_C"/>
</dbReference>
<evidence type="ECO:0000256" key="2">
    <source>
        <dbReference type="ARBA" id="ARBA00004418"/>
    </source>
</evidence>
<keyword evidence="16" id="KW-0560">Oxidoreductase</keyword>
<evidence type="ECO:0000256" key="10">
    <source>
        <dbReference type="ARBA" id="ARBA00023136"/>
    </source>
</evidence>
<dbReference type="SUPFAM" id="SSF49503">
    <property type="entry name" value="Cupredoxins"/>
    <property type="match status" value="1"/>
</dbReference>
<dbReference type="InterPro" id="IPR034236">
    <property type="entry name" value="CuRO_CcO_Caa3_II"/>
</dbReference>
<dbReference type="InterPro" id="IPR045187">
    <property type="entry name" value="CcO_II"/>
</dbReference>
<keyword evidence="17" id="KW-1185">Reference proteome</keyword>
<dbReference type="AlphaFoldDB" id="A9IUK7"/>